<sequence length="190" mass="20366">MGSVVASMSMSLDGFVASPNDEVDHVFAWYNAGQARVERENRDFTPESAEVFRPGALGSLVCGRRLFELTNAWGGRHPMGAHVFIVTHSVPSGWPREDTPFTFVTDGVAGAVQQAKDLAGDRDIAIATPTITQQCLDLGLVDMIAVDLVPVLLGEGIPFFARLAKAPVKLGTPTVIEAKGVTHLRYPVGH</sequence>
<dbReference type="Gene3D" id="3.40.430.10">
    <property type="entry name" value="Dihydrofolate Reductase, subunit A"/>
    <property type="match status" value="1"/>
</dbReference>
<protein>
    <submittedName>
        <fullName evidence="1">Deaminase</fullName>
    </submittedName>
</protein>
<dbReference type="EMBL" id="JADOGI010000186">
    <property type="protein sequence ID" value="MBF8191965.1"/>
    <property type="molecule type" value="Genomic_DNA"/>
</dbReference>
<organism evidence="1 2">
    <name type="scientific">Nonomuraea cypriaca</name>
    <dbReference type="NCBI Taxonomy" id="1187855"/>
    <lineage>
        <taxon>Bacteria</taxon>
        <taxon>Bacillati</taxon>
        <taxon>Actinomycetota</taxon>
        <taxon>Actinomycetes</taxon>
        <taxon>Streptosporangiales</taxon>
        <taxon>Streptosporangiaceae</taxon>
        <taxon>Nonomuraea</taxon>
    </lineage>
</organism>
<name>A0A931AKP5_9ACTN</name>
<dbReference type="AlphaFoldDB" id="A0A931AKP5"/>
<keyword evidence="2" id="KW-1185">Reference proteome</keyword>
<dbReference type="InterPro" id="IPR024072">
    <property type="entry name" value="DHFR-like_dom_sf"/>
</dbReference>
<dbReference type="RefSeq" id="WP_195900872.1">
    <property type="nucleotide sequence ID" value="NZ_JADOGI010000186.1"/>
</dbReference>
<gene>
    <name evidence="1" type="ORF">ITP53_41050</name>
</gene>
<reference evidence="1" key="1">
    <citation type="submission" date="2020-11" db="EMBL/GenBank/DDBJ databases">
        <title>Whole-genome analyses of Nonomuraea sp. K274.</title>
        <authorList>
            <person name="Veyisoglu A."/>
        </authorList>
    </citation>
    <scope>NUCLEOTIDE SEQUENCE</scope>
    <source>
        <strain evidence="1">K274</strain>
    </source>
</reference>
<dbReference type="SUPFAM" id="SSF53597">
    <property type="entry name" value="Dihydrofolate reductase-like"/>
    <property type="match status" value="1"/>
</dbReference>
<comment type="caution">
    <text evidence="1">The sequence shown here is derived from an EMBL/GenBank/DDBJ whole genome shotgun (WGS) entry which is preliminary data.</text>
</comment>
<evidence type="ECO:0000313" key="1">
    <source>
        <dbReference type="EMBL" id="MBF8191965.1"/>
    </source>
</evidence>
<proteinExistence type="predicted"/>
<accession>A0A931AKP5</accession>
<dbReference type="Proteomes" id="UP000605361">
    <property type="component" value="Unassembled WGS sequence"/>
</dbReference>
<evidence type="ECO:0000313" key="2">
    <source>
        <dbReference type="Proteomes" id="UP000605361"/>
    </source>
</evidence>